<evidence type="ECO:0000256" key="5">
    <source>
        <dbReference type="SAM" id="Phobius"/>
    </source>
</evidence>
<gene>
    <name evidence="8" type="ORF">GCM10008111_08360</name>
</gene>
<dbReference type="SMART" id="SM00283">
    <property type="entry name" value="MA"/>
    <property type="match status" value="1"/>
</dbReference>
<keyword evidence="5" id="KW-0812">Transmembrane</keyword>
<evidence type="ECO:0000313" key="8">
    <source>
        <dbReference type="EMBL" id="GGW54711.1"/>
    </source>
</evidence>
<feature type="domain" description="Methyl-accepting transducer" evidence="6">
    <location>
        <begin position="342"/>
        <end position="578"/>
    </location>
</feature>
<protein>
    <submittedName>
        <fullName evidence="8">Methyl-accepting chemotaxis protein</fullName>
    </submittedName>
</protein>
<keyword evidence="2 4" id="KW-0807">Transducer</keyword>
<evidence type="ECO:0000259" key="6">
    <source>
        <dbReference type="PROSITE" id="PS50111"/>
    </source>
</evidence>
<dbReference type="InterPro" id="IPR003660">
    <property type="entry name" value="HAMP_dom"/>
</dbReference>
<proteinExistence type="inferred from homology"/>
<evidence type="ECO:0000256" key="2">
    <source>
        <dbReference type="ARBA" id="ARBA00023224"/>
    </source>
</evidence>
<dbReference type="SMART" id="SM00304">
    <property type="entry name" value="HAMP"/>
    <property type="match status" value="1"/>
</dbReference>
<name>A0ABQ2WGQ7_9ALTE</name>
<dbReference type="InterPro" id="IPR004090">
    <property type="entry name" value="Chemotax_Me-accpt_rcpt"/>
</dbReference>
<dbReference type="PROSITE" id="PS50111">
    <property type="entry name" value="CHEMOTAXIS_TRANSDUC_2"/>
    <property type="match status" value="1"/>
</dbReference>
<dbReference type="PRINTS" id="PR00260">
    <property type="entry name" value="CHEMTRNSDUCR"/>
</dbReference>
<dbReference type="SMART" id="SM01358">
    <property type="entry name" value="HBM"/>
    <property type="match status" value="1"/>
</dbReference>
<dbReference type="InterPro" id="IPR032255">
    <property type="entry name" value="HBM"/>
</dbReference>
<dbReference type="EMBL" id="BMYR01000003">
    <property type="protein sequence ID" value="GGW54711.1"/>
    <property type="molecule type" value="Genomic_DNA"/>
</dbReference>
<accession>A0ABQ2WGQ7</accession>
<evidence type="ECO:0000256" key="4">
    <source>
        <dbReference type="PROSITE-ProRule" id="PRU00284"/>
    </source>
</evidence>
<dbReference type="SUPFAM" id="SSF58104">
    <property type="entry name" value="Methyl-accepting chemotaxis protein (MCP) signaling domain"/>
    <property type="match status" value="1"/>
</dbReference>
<dbReference type="Pfam" id="PF00672">
    <property type="entry name" value="HAMP"/>
    <property type="match status" value="1"/>
</dbReference>
<feature type="transmembrane region" description="Helical" evidence="5">
    <location>
        <begin position="263"/>
        <end position="283"/>
    </location>
</feature>
<comment type="subcellular location">
    <subcellularLocation>
        <location evidence="1">Membrane</location>
    </subcellularLocation>
</comment>
<dbReference type="Pfam" id="PF00015">
    <property type="entry name" value="MCPsignal"/>
    <property type="match status" value="1"/>
</dbReference>
<keyword evidence="5" id="KW-1133">Transmembrane helix</keyword>
<feature type="transmembrane region" description="Helical" evidence="5">
    <location>
        <begin position="12"/>
        <end position="32"/>
    </location>
</feature>
<reference evidence="9" key="1">
    <citation type="journal article" date="2019" name="Int. J. Syst. Evol. Microbiol.">
        <title>The Global Catalogue of Microorganisms (GCM) 10K type strain sequencing project: providing services to taxonomists for standard genome sequencing and annotation.</title>
        <authorList>
            <consortium name="The Broad Institute Genomics Platform"/>
            <consortium name="The Broad Institute Genome Sequencing Center for Infectious Disease"/>
            <person name="Wu L."/>
            <person name="Ma J."/>
        </authorList>
    </citation>
    <scope>NUCLEOTIDE SEQUENCE [LARGE SCALE GENOMIC DNA]</scope>
    <source>
        <strain evidence="9">KCTC 23723</strain>
    </source>
</reference>
<dbReference type="PANTHER" id="PTHR32089:SF112">
    <property type="entry name" value="LYSOZYME-LIKE PROTEIN-RELATED"/>
    <property type="match status" value="1"/>
</dbReference>
<dbReference type="InterPro" id="IPR004089">
    <property type="entry name" value="MCPsignal_dom"/>
</dbReference>
<evidence type="ECO:0000259" key="7">
    <source>
        <dbReference type="PROSITE" id="PS50885"/>
    </source>
</evidence>
<dbReference type="Gene3D" id="1.10.287.950">
    <property type="entry name" value="Methyl-accepting chemotaxis protein"/>
    <property type="match status" value="1"/>
</dbReference>
<dbReference type="CDD" id="cd11386">
    <property type="entry name" value="MCP_signal"/>
    <property type="match status" value="1"/>
</dbReference>
<keyword evidence="5" id="KW-0472">Membrane</keyword>
<dbReference type="Proteomes" id="UP000634667">
    <property type="component" value="Unassembled WGS sequence"/>
</dbReference>
<feature type="domain" description="HAMP" evidence="7">
    <location>
        <begin position="284"/>
        <end position="337"/>
    </location>
</feature>
<keyword evidence="9" id="KW-1185">Reference proteome</keyword>
<sequence length="614" mass="67767">MQLNNISIKNRLISIAAVAVIALSLMLVLMQYQAKTLGSLASADKLIAELNTDMLMLRRHEKDFILRQELRYLPRHQETQQHLEQKLAELKQLLTKLNLPDPHTTEFARLVTNYGNEFAALVALQQQIGLTATDGLLGELRNSAHQLEQQLSSSLEQQVSYLQLRRLEKDFLLRLTPEDLTKQLAIATNLQAELSESEVRILQDYMQSINALGKAMEQRGLNQNQGVEGRMRQQIQATESLLKQMSEQLSASFSDAVQQINRLSLGIFALIIILVVLLVSLIARSIQKPIQQASADLARIRNEKDFTLRLQILGKDEIAFLGENVNTLLSDIQTLVKSVNHSLETLDSVTEQLASAAAGSATLMREQQSETDMVATAVTEMGATIQEIAANTEMTASTANSTNLNAQQGQQQVSDSVDFVKALATRLQDASKSALELEQDSINIGSVLDVIRAIAEQTNLLALNAAIEAARAGEQGRGFAVVADEVRTLAQRTQQSTRQIEAIIQTLQQRTKGIAITMQECRDNGMQSADQASTAKELLQQITANVSNIMDMTTQIAAAIEEQSLVAAEVNRNVVKIRDMSEETAGTARQTNQLSEMVAGQARELRMEVEKFRA</sequence>
<dbReference type="PROSITE" id="PS50885">
    <property type="entry name" value="HAMP"/>
    <property type="match status" value="1"/>
</dbReference>
<evidence type="ECO:0000256" key="1">
    <source>
        <dbReference type="ARBA" id="ARBA00004370"/>
    </source>
</evidence>
<evidence type="ECO:0000256" key="3">
    <source>
        <dbReference type="ARBA" id="ARBA00029447"/>
    </source>
</evidence>
<dbReference type="PANTHER" id="PTHR32089">
    <property type="entry name" value="METHYL-ACCEPTING CHEMOTAXIS PROTEIN MCPB"/>
    <property type="match status" value="1"/>
</dbReference>
<comment type="caution">
    <text evidence="8">The sequence shown here is derived from an EMBL/GenBank/DDBJ whole genome shotgun (WGS) entry which is preliminary data.</text>
</comment>
<organism evidence="8 9">
    <name type="scientific">Alishewanella tabrizica</name>
    <dbReference type="NCBI Taxonomy" id="671278"/>
    <lineage>
        <taxon>Bacteria</taxon>
        <taxon>Pseudomonadati</taxon>
        <taxon>Pseudomonadota</taxon>
        <taxon>Gammaproteobacteria</taxon>
        <taxon>Alteromonadales</taxon>
        <taxon>Alteromonadaceae</taxon>
        <taxon>Alishewanella</taxon>
    </lineage>
</organism>
<evidence type="ECO:0000313" key="9">
    <source>
        <dbReference type="Proteomes" id="UP000634667"/>
    </source>
</evidence>
<comment type="similarity">
    <text evidence="3">Belongs to the methyl-accepting chemotaxis (MCP) protein family.</text>
</comment>